<dbReference type="EMBL" id="CSTE01000005">
    <property type="protein sequence ID" value="CQR52950.1"/>
    <property type="molecule type" value="Genomic_DNA"/>
</dbReference>
<feature type="region of interest" description="Disordered" evidence="1">
    <location>
        <begin position="23"/>
        <end position="42"/>
    </location>
</feature>
<name>A0A0D6JVK2_9EURY</name>
<reference evidence="3" key="1">
    <citation type="submission" date="2015-03" db="EMBL/GenBank/DDBJ databases">
        <authorList>
            <person name="Urmite Genomes"/>
        </authorList>
    </citation>
    <scope>NUCLEOTIDE SEQUENCE [LARGE SCALE GENOMIC DNA]</scope>
    <source>
        <strain evidence="3">Arc-Hr</strain>
    </source>
</reference>
<gene>
    <name evidence="2" type="ORF">BN996_03383</name>
</gene>
<accession>A0A0D6JVK2</accession>
<evidence type="ECO:0000313" key="2">
    <source>
        <dbReference type="EMBL" id="CQR52950.1"/>
    </source>
</evidence>
<evidence type="ECO:0000256" key="1">
    <source>
        <dbReference type="SAM" id="MobiDB-lite"/>
    </source>
</evidence>
<proteinExistence type="predicted"/>
<dbReference type="RefSeq" id="WP_264371817.1">
    <property type="nucleotide sequence ID" value="NZ_CABLRR010000005.1"/>
</dbReference>
<dbReference type="AlphaFoldDB" id="A0A0D6JVK2"/>
<keyword evidence="3" id="KW-1185">Reference proteome</keyword>
<sequence>MRTKTKLLAALVALFVLVTTLRSGSGGSLPEEDETSGDSAQA</sequence>
<protein>
    <submittedName>
        <fullName evidence="2">Uncharacterized protein</fullName>
    </submittedName>
</protein>
<evidence type="ECO:0000313" key="3">
    <source>
        <dbReference type="Proteomes" id="UP000198902"/>
    </source>
</evidence>
<dbReference type="Proteomes" id="UP000198902">
    <property type="component" value="Unassembled WGS sequence"/>
</dbReference>
<organism evidence="2 3">
    <name type="scientific">Haloferax massiliensis</name>
    <dbReference type="NCBI Taxonomy" id="1476858"/>
    <lineage>
        <taxon>Archaea</taxon>
        <taxon>Methanobacteriati</taxon>
        <taxon>Methanobacteriota</taxon>
        <taxon>Stenosarchaea group</taxon>
        <taxon>Halobacteria</taxon>
        <taxon>Halobacteriales</taxon>
        <taxon>Haloferacaceae</taxon>
        <taxon>Haloferax</taxon>
    </lineage>
</organism>